<organism evidence="2 3">
    <name type="scientific">Advenella kashmirensis (strain DSM 17095 / LMG 22695 / WT001)</name>
    <name type="common">Tetrathiobacter kashmirensis</name>
    <dbReference type="NCBI Taxonomy" id="1036672"/>
    <lineage>
        <taxon>Bacteria</taxon>
        <taxon>Pseudomonadati</taxon>
        <taxon>Pseudomonadota</taxon>
        <taxon>Betaproteobacteria</taxon>
        <taxon>Burkholderiales</taxon>
        <taxon>Alcaligenaceae</taxon>
    </lineage>
</organism>
<dbReference type="InterPro" id="IPR036237">
    <property type="entry name" value="Xyl_isomerase-like_sf"/>
</dbReference>
<sequence>MYPHRQHCNSCRFQRFDRLKNMLTIKDLTLAHLTIGATPAQTIDAAAVAGFGATGIRICGRRPGDAFATPVLNNPATIVALRNQAADLGVRLSNVSGYQFYPETRIEDVEPVIDATAELGVPILVANSFDPDASRFIDTFSAYCELAEKARIRVALEFLPYSGIRTLQAAWQVIQASNSSQAGLLLDALHLARSGATPEHIRIVPAERVVFAQLCDANAWSGDMTDEALLQEARGARLPAGEGVLPLFQFLDELPADCEIEYEVARQDMRDKTPSEKASVAAADATHFMAQYHARKHEAGAR</sequence>
<feature type="domain" description="Xylose isomerase-like TIM barrel" evidence="1">
    <location>
        <begin position="46"/>
        <end position="255"/>
    </location>
</feature>
<dbReference type="SUPFAM" id="SSF51658">
    <property type="entry name" value="Xylose isomerase-like"/>
    <property type="match status" value="1"/>
</dbReference>
<dbReference type="EMBL" id="CP003555">
    <property type="protein sequence ID" value="AFK60820.1"/>
    <property type="molecule type" value="Genomic_DNA"/>
</dbReference>
<dbReference type="Proteomes" id="UP000005267">
    <property type="component" value="Chromosome"/>
</dbReference>
<gene>
    <name evidence="2" type="ordered locus">TKWG_00530</name>
</gene>
<proteinExistence type="predicted"/>
<dbReference type="Pfam" id="PF01261">
    <property type="entry name" value="AP_endonuc_2"/>
    <property type="match status" value="1"/>
</dbReference>
<dbReference type="PANTHER" id="PTHR12110">
    <property type="entry name" value="HYDROXYPYRUVATE ISOMERASE"/>
    <property type="match status" value="1"/>
</dbReference>
<dbReference type="AlphaFoldDB" id="I3U732"/>
<name>I3U732_ADVKW</name>
<keyword evidence="3" id="KW-1185">Reference proteome</keyword>
<reference evidence="3" key="2">
    <citation type="journal article" date="2013" name="PLoS ONE">
        <title>Genome implosion elicits host-confinement in Alcaligenaceae: evidence from the comparative genomics of Tetrathiobacter kashmirensis, a pathogen in the making.</title>
        <authorList>
            <person name="Ghosh W."/>
            <person name="Alam M."/>
            <person name="Roy C."/>
            <person name="Pyne P."/>
            <person name="George A."/>
            <person name="Chakraborty R."/>
            <person name="Majumder S."/>
            <person name="Agarwal A."/>
            <person name="Chakraborty S."/>
            <person name="Majumdar S."/>
            <person name="Gupta S.K."/>
        </authorList>
    </citation>
    <scope>NUCLEOTIDE SEQUENCE [LARGE SCALE GENOMIC DNA]</scope>
    <source>
        <strain evidence="3">WT001</strain>
    </source>
</reference>
<accession>I3U732</accession>
<dbReference type="KEGG" id="aka:TKWG_00530"/>
<reference evidence="2 3" key="1">
    <citation type="journal article" date="2011" name="J. Bacteriol.">
        <title>Whole-genome shotgun sequencing of the sulfur-oxidizing chemoautotroph Tetrathiobacter kashmirensis.</title>
        <authorList>
            <person name="Ghosh W."/>
            <person name="George A."/>
            <person name="Agarwal A."/>
            <person name="Raj P."/>
            <person name="Alam M."/>
            <person name="Pyne P."/>
            <person name="Das Gupta S.K."/>
        </authorList>
    </citation>
    <scope>NUCLEOTIDE SEQUENCE [LARGE SCALE GENOMIC DNA]</scope>
    <source>
        <strain evidence="2 3">WT001</strain>
    </source>
</reference>
<dbReference type="InterPro" id="IPR050312">
    <property type="entry name" value="IolE/XylAMocC-like"/>
</dbReference>
<evidence type="ECO:0000313" key="3">
    <source>
        <dbReference type="Proteomes" id="UP000005267"/>
    </source>
</evidence>
<dbReference type="Gene3D" id="3.20.20.150">
    <property type="entry name" value="Divalent-metal-dependent TIM barrel enzymes"/>
    <property type="match status" value="1"/>
</dbReference>
<protein>
    <submittedName>
        <fullName evidence="2">Xylose isomerase-like TIM barrel</fullName>
    </submittedName>
</protein>
<dbReference type="GO" id="GO:0016853">
    <property type="term" value="F:isomerase activity"/>
    <property type="evidence" value="ECO:0007669"/>
    <property type="project" value="UniProtKB-KW"/>
</dbReference>
<dbReference type="HOGENOM" id="CLU_035063_4_0_4"/>
<dbReference type="STRING" id="1036672.TKWG_00530"/>
<keyword evidence="2" id="KW-0413">Isomerase</keyword>
<dbReference type="InterPro" id="IPR013022">
    <property type="entry name" value="Xyl_isomerase-like_TIM-brl"/>
</dbReference>
<dbReference type="OrthoDB" id="8675498at2"/>
<dbReference type="PANTHER" id="PTHR12110:SF48">
    <property type="entry name" value="BLL3656 PROTEIN"/>
    <property type="match status" value="1"/>
</dbReference>
<evidence type="ECO:0000259" key="1">
    <source>
        <dbReference type="Pfam" id="PF01261"/>
    </source>
</evidence>
<evidence type="ECO:0000313" key="2">
    <source>
        <dbReference type="EMBL" id="AFK60820.1"/>
    </source>
</evidence>